<protein>
    <submittedName>
        <fullName evidence="1">17054_t:CDS:1</fullName>
    </submittedName>
</protein>
<accession>A0A9N9KJA8</accession>
<gene>
    <name evidence="1" type="ORF">DERYTH_LOCUS28567</name>
</gene>
<evidence type="ECO:0000313" key="2">
    <source>
        <dbReference type="Proteomes" id="UP000789405"/>
    </source>
</evidence>
<organism evidence="1 2">
    <name type="scientific">Dentiscutata erythropus</name>
    <dbReference type="NCBI Taxonomy" id="1348616"/>
    <lineage>
        <taxon>Eukaryota</taxon>
        <taxon>Fungi</taxon>
        <taxon>Fungi incertae sedis</taxon>
        <taxon>Mucoromycota</taxon>
        <taxon>Glomeromycotina</taxon>
        <taxon>Glomeromycetes</taxon>
        <taxon>Diversisporales</taxon>
        <taxon>Gigasporaceae</taxon>
        <taxon>Dentiscutata</taxon>
    </lineage>
</organism>
<feature type="non-terminal residue" evidence="1">
    <location>
        <position position="99"/>
    </location>
</feature>
<evidence type="ECO:0000313" key="1">
    <source>
        <dbReference type="EMBL" id="CAG8828848.1"/>
    </source>
</evidence>
<comment type="caution">
    <text evidence="1">The sequence shown here is derived from an EMBL/GenBank/DDBJ whole genome shotgun (WGS) entry which is preliminary data.</text>
</comment>
<dbReference type="OrthoDB" id="2396041at2759"/>
<keyword evidence="2" id="KW-1185">Reference proteome</keyword>
<feature type="non-terminal residue" evidence="1">
    <location>
        <position position="1"/>
    </location>
</feature>
<dbReference type="EMBL" id="CAJVPY010072127">
    <property type="protein sequence ID" value="CAG8828848.1"/>
    <property type="molecule type" value="Genomic_DNA"/>
</dbReference>
<sequence length="99" mass="11476">NIDAFSYQHNLRVGNEFDDWPSVDSITRRKSFRCSSSGTYEPRKAIDQNSHRIRGTTKMNCGWYCTFILSKTAYLVKCITLKDKHNHEVNSARVFDIIA</sequence>
<name>A0A9N9KJA8_9GLOM</name>
<dbReference type="AlphaFoldDB" id="A0A9N9KJA8"/>
<dbReference type="Proteomes" id="UP000789405">
    <property type="component" value="Unassembled WGS sequence"/>
</dbReference>
<reference evidence="1" key="1">
    <citation type="submission" date="2021-06" db="EMBL/GenBank/DDBJ databases">
        <authorList>
            <person name="Kallberg Y."/>
            <person name="Tangrot J."/>
            <person name="Rosling A."/>
        </authorList>
    </citation>
    <scope>NUCLEOTIDE SEQUENCE</scope>
    <source>
        <strain evidence="1">MA453B</strain>
    </source>
</reference>
<proteinExistence type="predicted"/>